<dbReference type="AlphaFoldDB" id="A0A915L992"/>
<sequence length="96" mass="11210">MEKGLYRHYWALKLIYTCLFRWNGTNRQQLETFGLKIHSRSEKIATILWKTTGGNPQPNGTKIHPSFDCIPFHTKTQSRLSSMANLQHELSFSRKS</sequence>
<protein>
    <submittedName>
        <fullName evidence="2">Uncharacterized protein</fullName>
    </submittedName>
</protein>
<keyword evidence="1" id="KW-1185">Reference proteome</keyword>
<evidence type="ECO:0000313" key="2">
    <source>
        <dbReference type="WBParaSite" id="nRc.2.0.1.t46321-RA"/>
    </source>
</evidence>
<dbReference type="WBParaSite" id="nRc.2.0.1.t46321-RA">
    <property type="protein sequence ID" value="nRc.2.0.1.t46321-RA"/>
    <property type="gene ID" value="nRc.2.0.1.g46321"/>
</dbReference>
<proteinExistence type="predicted"/>
<evidence type="ECO:0000313" key="1">
    <source>
        <dbReference type="Proteomes" id="UP000887565"/>
    </source>
</evidence>
<dbReference type="Proteomes" id="UP000887565">
    <property type="component" value="Unplaced"/>
</dbReference>
<organism evidence="1 2">
    <name type="scientific">Romanomermis culicivorax</name>
    <name type="common">Nematode worm</name>
    <dbReference type="NCBI Taxonomy" id="13658"/>
    <lineage>
        <taxon>Eukaryota</taxon>
        <taxon>Metazoa</taxon>
        <taxon>Ecdysozoa</taxon>
        <taxon>Nematoda</taxon>
        <taxon>Enoplea</taxon>
        <taxon>Dorylaimia</taxon>
        <taxon>Mermithida</taxon>
        <taxon>Mermithoidea</taxon>
        <taxon>Mermithidae</taxon>
        <taxon>Romanomermis</taxon>
    </lineage>
</organism>
<accession>A0A915L992</accession>
<name>A0A915L992_ROMCU</name>
<reference evidence="2" key="1">
    <citation type="submission" date="2022-11" db="UniProtKB">
        <authorList>
            <consortium name="WormBaseParasite"/>
        </authorList>
    </citation>
    <scope>IDENTIFICATION</scope>
</reference>